<keyword evidence="3 10" id="KW-0444">Lipid biosynthesis</keyword>
<proteinExistence type="inferred from homology"/>
<feature type="domain" description="Fatty acyl-CoA reductase C-terminal" evidence="11">
    <location>
        <begin position="361"/>
        <end position="453"/>
    </location>
</feature>
<evidence type="ECO:0000256" key="4">
    <source>
        <dbReference type="ARBA" id="ARBA00022692"/>
    </source>
</evidence>
<accession>A0A5E4MX56</accession>
<dbReference type="CDD" id="cd05236">
    <property type="entry name" value="FAR-N_SDR_e"/>
    <property type="match status" value="1"/>
</dbReference>
<gene>
    <name evidence="13" type="ORF">CINCED_3A009755</name>
</gene>
<dbReference type="Proteomes" id="UP000325440">
    <property type="component" value="Unassembled WGS sequence"/>
</dbReference>
<dbReference type="FunFam" id="3.40.50.720:FF:000143">
    <property type="entry name" value="Fatty acyl-CoA reductase"/>
    <property type="match status" value="1"/>
</dbReference>
<protein>
    <recommendedName>
        <fullName evidence="10">Fatty acyl-CoA reductase</fullName>
        <ecNumber evidence="10">1.2.1.84</ecNumber>
    </recommendedName>
</protein>
<sequence>MSQITQTGIVETLKDGTFLITGSTGFLGKTLIEKLLRSCSVKNIAVIVRSKKGLTANHRIANMFEQTFFDRLRKELPEYAKYIKVIDGDLENPSIGLTSSDHDWLIENVNFIFHCAATVKFNEPLEIAAKINVYGTENMLSLAKEMKNLKGFVHVSTAYSHCPRNEIKEQNYPAAITPENLKNMFDLKEELPQKILGDWPNTYCFTKAIAENVIFKSGNHLPISVFRPSIIGCTKSEPCPGWLDNMNGPSGIATGVIVGFIRTIPLEANKVTDMVPVDYTVNAMISVMWNTVHRYQGTYETNKEPKIYNYVSSVESPLTWGKYIKEMQVYYQNAPPFRSMWYRFNVFYTNIWIGMILRFLLHRIPAAFMDLLLLVRGKKTKLLKMYSKIESMMDLLYFFTTRQWTFDNSNTKELWLLLSEEDRSMFQYSFDKFDWNSYIEDNFYGIRKHILHEDISNISEAITKNRKLFWLHQLFIGFIFYIVIQIFWWLKSFIFYHISIIF</sequence>
<dbReference type="InterPro" id="IPR013120">
    <property type="entry name" value="FAR_NAD-bd"/>
</dbReference>
<keyword evidence="8 10" id="KW-0472">Membrane</keyword>
<comment type="function">
    <text evidence="10">Catalyzes the reduction of fatty acyl-CoA to fatty alcohols.</text>
</comment>
<keyword evidence="5 10" id="KW-0521">NADP</keyword>
<keyword evidence="10" id="KW-0560">Oxidoreductase</keyword>
<dbReference type="AlphaFoldDB" id="A0A5E4MX56"/>
<dbReference type="EC" id="1.2.1.84" evidence="10"/>
<dbReference type="InterPro" id="IPR036291">
    <property type="entry name" value="NAD(P)-bd_dom_sf"/>
</dbReference>
<comment type="catalytic activity">
    <reaction evidence="9 10">
        <text>a long-chain fatty acyl-CoA + 2 NADPH + 2 H(+) = a long-chain primary fatty alcohol + 2 NADP(+) + CoA</text>
        <dbReference type="Rhea" id="RHEA:52716"/>
        <dbReference type="ChEBI" id="CHEBI:15378"/>
        <dbReference type="ChEBI" id="CHEBI:57287"/>
        <dbReference type="ChEBI" id="CHEBI:57783"/>
        <dbReference type="ChEBI" id="CHEBI:58349"/>
        <dbReference type="ChEBI" id="CHEBI:77396"/>
        <dbReference type="ChEBI" id="CHEBI:83139"/>
        <dbReference type="EC" id="1.2.1.84"/>
    </reaction>
</comment>
<dbReference type="Pfam" id="PF03015">
    <property type="entry name" value="Sterile"/>
    <property type="match status" value="1"/>
</dbReference>
<evidence type="ECO:0000256" key="9">
    <source>
        <dbReference type="ARBA" id="ARBA00052530"/>
    </source>
</evidence>
<comment type="similarity">
    <text evidence="2 10">Belongs to the fatty acyl-CoA reductase family.</text>
</comment>
<dbReference type="EMBL" id="CABPRJ010000981">
    <property type="protein sequence ID" value="VVC34012.1"/>
    <property type="molecule type" value="Genomic_DNA"/>
</dbReference>
<dbReference type="PANTHER" id="PTHR11011:SF60">
    <property type="entry name" value="FATTY ACYL-COA REDUCTASE-RELATED"/>
    <property type="match status" value="1"/>
</dbReference>
<dbReference type="PANTHER" id="PTHR11011">
    <property type="entry name" value="MALE STERILITY PROTEIN 2-RELATED"/>
    <property type="match status" value="1"/>
</dbReference>
<dbReference type="GO" id="GO:0016020">
    <property type="term" value="C:membrane"/>
    <property type="evidence" value="ECO:0007669"/>
    <property type="project" value="UniProtKB-SubCell"/>
</dbReference>
<dbReference type="GO" id="GO:0080019">
    <property type="term" value="F:alcohol-forming very long-chain fatty acyl-CoA reductase activity"/>
    <property type="evidence" value="ECO:0007669"/>
    <property type="project" value="InterPro"/>
</dbReference>
<dbReference type="OrthoDB" id="429813at2759"/>
<keyword evidence="7 10" id="KW-0443">Lipid metabolism</keyword>
<evidence type="ECO:0000256" key="6">
    <source>
        <dbReference type="ARBA" id="ARBA00022989"/>
    </source>
</evidence>
<evidence type="ECO:0000256" key="2">
    <source>
        <dbReference type="ARBA" id="ARBA00005928"/>
    </source>
</evidence>
<evidence type="ECO:0000259" key="12">
    <source>
        <dbReference type="Pfam" id="PF07993"/>
    </source>
</evidence>
<organism evidence="13 14">
    <name type="scientific">Cinara cedri</name>
    <dbReference type="NCBI Taxonomy" id="506608"/>
    <lineage>
        <taxon>Eukaryota</taxon>
        <taxon>Metazoa</taxon>
        <taxon>Ecdysozoa</taxon>
        <taxon>Arthropoda</taxon>
        <taxon>Hexapoda</taxon>
        <taxon>Insecta</taxon>
        <taxon>Pterygota</taxon>
        <taxon>Neoptera</taxon>
        <taxon>Paraneoptera</taxon>
        <taxon>Hemiptera</taxon>
        <taxon>Sternorrhyncha</taxon>
        <taxon>Aphidomorpha</taxon>
        <taxon>Aphidoidea</taxon>
        <taxon>Aphididae</taxon>
        <taxon>Lachninae</taxon>
        <taxon>Cinara</taxon>
    </lineage>
</organism>
<dbReference type="Gene3D" id="3.40.50.720">
    <property type="entry name" value="NAD(P)-binding Rossmann-like Domain"/>
    <property type="match status" value="1"/>
</dbReference>
<comment type="subcellular location">
    <subcellularLocation>
        <location evidence="1">Membrane</location>
        <topology evidence="1">Multi-pass membrane protein</topology>
    </subcellularLocation>
</comment>
<evidence type="ECO:0000256" key="5">
    <source>
        <dbReference type="ARBA" id="ARBA00022857"/>
    </source>
</evidence>
<reference evidence="13 14" key="1">
    <citation type="submission" date="2019-08" db="EMBL/GenBank/DDBJ databases">
        <authorList>
            <person name="Alioto T."/>
            <person name="Alioto T."/>
            <person name="Gomez Garrido J."/>
        </authorList>
    </citation>
    <scope>NUCLEOTIDE SEQUENCE [LARGE SCALE GENOMIC DNA]</scope>
</reference>
<dbReference type="InterPro" id="IPR033640">
    <property type="entry name" value="FAR_C"/>
</dbReference>
<evidence type="ECO:0000313" key="14">
    <source>
        <dbReference type="Proteomes" id="UP000325440"/>
    </source>
</evidence>
<dbReference type="GO" id="GO:0102965">
    <property type="term" value="F:alcohol-forming long-chain fatty acyl-CoA reductase activity"/>
    <property type="evidence" value="ECO:0007669"/>
    <property type="project" value="UniProtKB-EC"/>
</dbReference>
<feature type="domain" description="Thioester reductase (TE)" evidence="12">
    <location>
        <begin position="20"/>
        <end position="284"/>
    </location>
</feature>
<dbReference type="InterPro" id="IPR026055">
    <property type="entry name" value="FAR"/>
</dbReference>
<evidence type="ECO:0000256" key="10">
    <source>
        <dbReference type="RuleBase" id="RU363097"/>
    </source>
</evidence>
<name>A0A5E4MX56_9HEMI</name>
<evidence type="ECO:0000256" key="8">
    <source>
        <dbReference type="ARBA" id="ARBA00023136"/>
    </source>
</evidence>
<evidence type="ECO:0000256" key="3">
    <source>
        <dbReference type="ARBA" id="ARBA00022516"/>
    </source>
</evidence>
<dbReference type="Pfam" id="PF07993">
    <property type="entry name" value="NAD_binding_4"/>
    <property type="match status" value="1"/>
</dbReference>
<dbReference type="SUPFAM" id="SSF51735">
    <property type="entry name" value="NAD(P)-binding Rossmann-fold domains"/>
    <property type="match status" value="1"/>
</dbReference>
<keyword evidence="4 10" id="KW-0812">Transmembrane</keyword>
<dbReference type="GO" id="GO:0035336">
    <property type="term" value="P:long-chain fatty-acyl-CoA metabolic process"/>
    <property type="evidence" value="ECO:0007669"/>
    <property type="project" value="TreeGrafter"/>
</dbReference>
<evidence type="ECO:0000259" key="11">
    <source>
        <dbReference type="Pfam" id="PF03015"/>
    </source>
</evidence>
<evidence type="ECO:0000256" key="1">
    <source>
        <dbReference type="ARBA" id="ARBA00004141"/>
    </source>
</evidence>
<feature type="transmembrane region" description="Helical" evidence="10">
    <location>
        <begin position="468"/>
        <end position="490"/>
    </location>
</feature>
<keyword evidence="14" id="KW-1185">Reference proteome</keyword>
<evidence type="ECO:0000313" key="13">
    <source>
        <dbReference type="EMBL" id="VVC34012.1"/>
    </source>
</evidence>
<dbReference type="GO" id="GO:0005777">
    <property type="term" value="C:peroxisome"/>
    <property type="evidence" value="ECO:0007669"/>
    <property type="project" value="TreeGrafter"/>
</dbReference>
<keyword evidence="6 10" id="KW-1133">Transmembrane helix</keyword>
<dbReference type="CDD" id="cd09071">
    <property type="entry name" value="FAR_C"/>
    <property type="match status" value="1"/>
</dbReference>
<evidence type="ECO:0000256" key="7">
    <source>
        <dbReference type="ARBA" id="ARBA00023098"/>
    </source>
</evidence>